<protein>
    <submittedName>
        <fullName evidence="2">Uncharacterized protein</fullName>
    </submittedName>
</protein>
<organism evidence="2 3">
    <name type="scientific">Acaryochloris marina (strain MBIC 11017)</name>
    <dbReference type="NCBI Taxonomy" id="329726"/>
    <lineage>
        <taxon>Bacteria</taxon>
        <taxon>Bacillati</taxon>
        <taxon>Cyanobacteriota</taxon>
        <taxon>Cyanophyceae</taxon>
        <taxon>Acaryochloridales</taxon>
        <taxon>Acaryochloridaceae</taxon>
        <taxon>Acaryochloris</taxon>
    </lineage>
</organism>
<proteinExistence type="predicted"/>
<keyword evidence="2" id="KW-0614">Plasmid</keyword>
<geneLocation type="plasmid" evidence="2 3">
    <name>pREB2</name>
</geneLocation>
<evidence type="ECO:0000313" key="2">
    <source>
        <dbReference type="EMBL" id="ABW31990.1"/>
    </source>
</evidence>
<dbReference type="HOGENOM" id="CLU_1998872_0_0_3"/>
<accession>A8ZLG4</accession>
<evidence type="ECO:0000256" key="1">
    <source>
        <dbReference type="SAM" id="Phobius"/>
    </source>
</evidence>
<gene>
    <name evidence="2" type="ordered locus">AM1_B0271</name>
</gene>
<sequence>MCEWTKEDFAKNSTRLRIPFADFRECGVEITSFDVAFRFDRKVDLEAINKGPVPGETRDKSSPAYIPVEEPASPVSAPVAVAGPSFPLIPVVGIAFVIVGMGLVGLKVRNLVRAKAKAKEQEPA</sequence>
<dbReference type="Proteomes" id="UP000000268">
    <property type="component" value="Plasmid pREB2"/>
</dbReference>
<keyword evidence="1" id="KW-0472">Membrane</keyword>
<reference evidence="2 3" key="1">
    <citation type="journal article" date="2008" name="Proc. Natl. Acad. Sci. U.S.A.">
        <title>Niche adaptation and genome expansion in the chlorophyll d-producing cyanobacterium Acaryochloris marina.</title>
        <authorList>
            <person name="Swingley W.D."/>
            <person name="Chen M."/>
            <person name="Cheung P.C."/>
            <person name="Conrad A.L."/>
            <person name="Dejesa L.C."/>
            <person name="Hao J."/>
            <person name="Honchak B.M."/>
            <person name="Karbach L.E."/>
            <person name="Kurdoglu A."/>
            <person name="Lahiri S."/>
            <person name="Mastrian S.D."/>
            <person name="Miyashita H."/>
            <person name="Page L."/>
            <person name="Ramakrishna P."/>
            <person name="Satoh S."/>
            <person name="Sattley W.M."/>
            <person name="Shimada Y."/>
            <person name="Taylor H.L."/>
            <person name="Tomo T."/>
            <person name="Tsuchiya T."/>
            <person name="Wang Z.T."/>
            <person name="Raymond J."/>
            <person name="Mimuro M."/>
            <person name="Blankenship R.E."/>
            <person name="Touchman J.W."/>
        </authorList>
    </citation>
    <scope>NUCLEOTIDE SEQUENCE [LARGE SCALE GENOMIC DNA]</scope>
    <source>
        <strain evidence="3">MBIC 11017</strain>
        <plasmid evidence="3">Plasmid pREB2</plasmid>
    </source>
</reference>
<feature type="transmembrane region" description="Helical" evidence="1">
    <location>
        <begin position="88"/>
        <end position="106"/>
    </location>
</feature>
<keyword evidence="1" id="KW-1133">Transmembrane helix</keyword>
<dbReference type="AlphaFoldDB" id="A8ZLG4"/>
<evidence type="ECO:0000313" key="3">
    <source>
        <dbReference type="Proteomes" id="UP000000268"/>
    </source>
</evidence>
<name>A8ZLG4_ACAM1</name>
<dbReference type="RefSeq" id="WP_012167139.1">
    <property type="nucleotide sequence ID" value="NC_009927.1"/>
</dbReference>
<dbReference type="EMBL" id="CP000839">
    <property type="protein sequence ID" value="ABW31990.1"/>
    <property type="molecule type" value="Genomic_DNA"/>
</dbReference>
<keyword evidence="1" id="KW-0812">Transmembrane</keyword>
<dbReference type="KEGG" id="amr:AM1_B0271"/>
<keyword evidence="3" id="KW-1185">Reference proteome</keyword>